<dbReference type="SUPFAM" id="SSF51735">
    <property type="entry name" value="NAD(P)-binding Rossmann-fold domains"/>
    <property type="match status" value="1"/>
</dbReference>
<gene>
    <name evidence="2" type="ORF">Val02_06350</name>
</gene>
<dbReference type="EMBL" id="BOPF01000002">
    <property type="protein sequence ID" value="GIJ43749.1"/>
    <property type="molecule type" value="Genomic_DNA"/>
</dbReference>
<sequence length="102" mass="10427">MGPYVASKTAINALAVVTVYEANAFGIETVIVTPGAITEGTERFPTASSASDTHEAAAYSALAAMVADTGPTGVMTTPPSWRAGTQSDGPARWTDLPRASKP</sequence>
<feature type="compositionally biased region" description="Polar residues" evidence="1">
    <location>
        <begin position="74"/>
        <end position="88"/>
    </location>
</feature>
<accession>A0A8J4DMU9</accession>
<evidence type="ECO:0000313" key="3">
    <source>
        <dbReference type="Proteomes" id="UP000619260"/>
    </source>
</evidence>
<protein>
    <submittedName>
        <fullName evidence="2">Uncharacterized protein</fullName>
    </submittedName>
</protein>
<reference evidence="2" key="1">
    <citation type="submission" date="2021-01" db="EMBL/GenBank/DDBJ databases">
        <title>Whole genome shotgun sequence of Virgisporangium aliadipatigenens NBRC 105644.</title>
        <authorList>
            <person name="Komaki H."/>
            <person name="Tamura T."/>
        </authorList>
    </citation>
    <scope>NUCLEOTIDE SEQUENCE</scope>
    <source>
        <strain evidence="2">NBRC 105644</strain>
    </source>
</reference>
<name>A0A8J4DMU9_9ACTN</name>
<dbReference type="AlphaFoldDB" id="A0A8J4DMU9"/>
<dbReference type="Proteomes" id="UP000619260">
    <property type="component" value="Unassembled WGS sequence"/>
</dbReference>
<keyword evidence="3" id="KW-1185">Reference proteome</keyword>
<feature type="region of interest" description="Disordered" evidence="1">
    <location>
        <begin position="70"/>
        <end position="102"/>
    </location>
</feature>
<dbReference type="InterPro" id="IPR036291">
    <property type="entry name" value="NAD(P)-bd_dom_sf"/>
</dbReference>
<comment type="caution">
    <text evidence="2">The sequence shown here is derived from an EMBL/GenBank/DDBJ whole genome shotgun (WGS) entry which is preliminary data.</text>
</comment>
<evidence type="ECO:0000256" key="1">
    <source>
        <dbReference type="SAM" id="MobiDB-lite"/>
    </source>
</evidence>
<organism evidence="2 3">
    <name type="scientific">Virgisporangium aliadipatigenens</name>
    <dbReference type="NCBI Taxonomy" id="741659"/>
    <lineage>
        <taxon>Bacteria</taxon>
        <taxon>Bacillati</taxon>
        <taxon>Actinomycetota</taxon>
        <taxon>Actinomycetes</taxon>
        <taxon>Micromonosporales</taxon>
        <taxon>Micromonosporaceae</taxon>
        <taxon>Virgisporangium</taxon>
    </lineage>
</organism>
<evidence type="ECO:0000313" key="2">
    <source>
        <dbReference type="EMBL" id="GIJ43749.1"/>
    </source>
</evidence>
<dbReference type="Gene3D" id="3.40.50.720">
    <property type="entry name" value="NAD(P)-binding Rossmann-like Domain"/>
    <property type="match status" value="1"/>
</dbReference>
<proteinExistence type="predicted"/>